<feature type="region of interest" description="Disordered" evidence="9">
    <location>
        <begin position="151"/>
        <end position="194"/>
    </location>
</feature>
<dbReference type="Pfam" id="PF00069">
    <property type="entry name" value="Pkinase"/>
    <property type="match status" value="2"/>
</dbReference>
<keyword evidence="3" id="KW-0808">Transferase</keyword>
<gene>
    <name evidence="11" type="ORF">LSCM4_03243</name>
</gene>
<keyword evidence="4" id="KW-0547">Nucleotide-binding</keyword>
<evidence type="ECO:0000256" key="6">
    <source>
        <dbReference type="ARBA" id="ARBA00022840"/>
    </source>
</evidence>
<dbReference type="PROSITE" id="PS50011">
    <property type="entry name" value="PROTEIN_KINASE_DOM"/>
    <property type="match status" value="1"/>
</dbReference>
<feature type="compositionally biased region" description="Low complexity" evidence="9">
    <location>
        <begin position="151"/>
        <end position="173"/>
    </location>
</feature>
<feature type="domain" description="Protein kinase" evidence="10">
    <location>
        <begin position="1199"/>
        <end position="1677"/>
    </location>
</feature>
<dbReference type="GO" id="GO:0005524">
    <property type="term" value="F:ATP binding"/>
    <property type="evidence" value="ECO:0007669"/>
    <property type="project" value="UniProtKB-KW"/>
</dbReference>
<protein>
    <recommendedName>
        <fullName evidence="1">non-specific serine/threonine protein kinase</fullName>
        <ecNumber evidence="1">2.7.11.1</ecNumber>
    </recommendedName>
</protein>
<dbReference type="RefSeq" id="XP_067060808.1">
    <property type="nucleotide sequence ID" value="XM_067205256.1"/>
</dbReference>
<feature type="compositionally biased region" description="Low complexity" evidence="9">
    <location>
        <begin position="1900"/>
        <end position="1909"/>
    </location>
</feature>
<evidence type="ECO:0000313" key="12">
    <source>
        <dbReference type="Proteomes" id="UP000674143"/>
    </source>
</evidence>
<feature type="region of interest" description="Disordered" evidence="9">
    <location>
        <begin position="49"/>
        <end position="69"/>
    </location>
</feature>
<keyword evidence="5" id="KW-0418">Kinase</keyword>
<dbReference type="SUPFAM" id="SSF56112">
    <property type="entry name" value="Protein kinase-like (PK-like)"/>
    <property type="match status" value="2"/>
</dbReference>
<feature type="region of interest" description="Disordered" evidence="9">
    <location>
        <begin position="1896"/>
        <end position="1924"/>
    </location>
</feature>
<dbReference type="EMBL" id="JAFHLR010000031">
    <property type="protein sequence ID" value="KAG5471691.1"/>
    <property type="molecule type" value="Genomic_DNA"/>
</dbReference>
<feature type="compositionally biased region" description="Polar residues" evidence="9">
    <location>
        <begin position="1822"/>
        <end position="1832"/>
    </location>
</feature>
<dbReference type="InterPro" id="IPR008271">
    <property type="entry name" value="Ser/Thr_kinase_AS"/>
</dbReference>
<sequence>MRLDGTGQTAPSSPVSYPEAYATVSSCGSDAGHSEPVSAHVSIVGFENSTTSMPSTHQESHSSSCSSPVELRRSRQCYEGGDSGDEVLSATPVQGKIVIIEEEELSLVHARRVCGSDAQLGAAQTVCAWPSASPDPIEAVPLLAPRTPLESLCASEPPASAPLSLSATRRSSPQPTTADSASAPPTSDGPSKITMSSALSVSLHAVSNSGSGLHSRTNSQLNRSPHARYEGNREILEMNATLRNSGVAVPSSISRARVHAMASPRPRSSPSFDSSATQSLALTRLRAESDRGECSLILSTAGAPNEAACVISGALHLTPEKIDHLPRRAMVGGEGACVPPHSDLIAMQRTATQLTTAQTAKKRVNAQGGTVPIVPAICLPTPYSVSVSDSERSLASTPALGYGPRSTPNACSLASALSGRSARSARHSSRCAATLRNGVPNLKELFPTLPDELYLARDRLVISQDSKRRLGSGAYGIVQQAELYPPGVEIPRIFTPTTETLTSPSISGTPHFPPANGRVSVRSVSSIAATFGSSENVCGAINCGHCEAEQVGGPGATAPVAEASGHIHFRAASMLSSDSVTASGLPLHQQPYNEQTASFYNSLYDMTLWDSAVESVRDLLGSRAPSSSNDPTLHMTTAQGTMLSAASGSRDTPVYGAVSTASSEFLHSTPQSPSLERSLQSEATAVTLAHSSCQAQDDLRAPLVLELRSGRSTHLRASSLASPVVSPGHLCGRACCPVATMDDTDKNAVLTNICREGRDGPANNFVSARSANGEGEAATVEAESETDHSVASNTSRRTVSSPRSPPAESCSCCRSIMCVERRAASEREDESEGSGPCTYPLFASPTARGDSISTASVAAAEGKRVSCREAVVPPVAIDVCMRHMHSNTLNLVSSKLVDDVGAADLTLQAAAVVGADASERGRVAGCDCLPNTLPHALVRRSSYSHVQPTLMAPAKGIQPCLSSTLRAGEWRATESPAAEEGEEGKGRESAGKGSAAPERQCPEARRQSILESLEVSRASFLVSVSHPELQLTGDGAGDEALALTEQQMVTWAVRDAAEAHQPPIDQSPEETEKTPGAGVLWRRRGYGSSPAVPEAQGEKRPDGEAAAVACTDVTAEAAGEEGPIADCSTHRRTSASSVTAATTAGCTNTGVFAPPIHTRSSATASEILEAHTPPRHTSTSRIPSSTTLIGAATAAASTMATSTTMGLGNHSCTLGSNETTNLLHLSFDFPPTPVVRYSVCSPIMSDALANDVVPFRSVATKVIQKADIACNAMKLNAFHNELRMASRLHHPCLVNVFGVAEDTENFYLVMDLAEKGNLAEYQKQFGVRDTREMAPRFMADIVLALEYLADGSQHSYWMTPSHESADDSLLRDHSRSTSGTLGTRGAAGVARSMEPRDFTGSTCTQSLLHSSDSAAVPTVSKRLALCASNALLVPTQHTGEAEGSDGAEADMLSSASAVGAVQRESACELLRSPSRASSTASGYGLPAPAQAATHTQQRASGGKYLPWQDSIIVHRDLKPENLLLTWDFHVKLADFGDACFYGDDEANNFGGTPSYISPEMVAGCKASPYSDLWALGCVLYELLVGERLFSGSLIEVGLAVQKFRPEALAFPDSLTATSASSSTAKEADTEGGGGGAGAAISEAAKDLVRQLLQAVPEERLGSAERGGFGALKAHPFFADISWDELLQTTNMTVTNTDYTLELAEYLEPTEAVLYCSPVRLLPAVERGISKGRVNRIYSGSSRNVQGVLVMALTDAPRLFLVNPDLEMVSFEIPWSTELRVGVLSADRFTITVPVSGALASPSTPVPEAPPPPPATAGTNPTCGSGNPTTATESTVTYTFSDRNRRADLWGVKIHHLQSMCPEKPEPGSAAGASLPCLCFTPVVSMNGGASHFSRLPALSQQQQQQQHQQCRGTPTSSPRAGGSFLQRLRSIPRITRARSLGNLTVARNEHTDGAPLSCACAGGLQRRVTPAACARAASFSRHSSVSPSALFTLSSAATATTPVPSFVLRSPNQRLLPTFAGAVLPSSQRRFTMAVTIASSTTSDPPHASLHNSKVNAGSGEGAWSTKSRLDVDCTQADARAQPVVLPALCSTTSTSAETPGVSPNSTTAIPVGGEDSLQCGADLSVAHWKAHLPAPATSVCTSAGTLLPLSVSAAMTLAADSVPESVLGCCISAEDVTPRLACSGGLGGGEDDGRPDDSFEGAHETRRQSEGTPGPLNTPKQTDGAIGTPAGLRLLGLCRDSEEGRTAGAGTPITPVAGATSTAAAAATKFQIKTSQARQLVPAGAEAEEQAVTSSNSGNAGNSTGR</sequence>
<feature type="compositionally biased region" description="Polar residues" evidence="9">
    <location>
        <begin position="174"/>
        <end position="194"/>
    </location>
</feature>
<dbReference type="SMART" id="SM00220">
    <property type="entry name" value="S_TKc"/>
    <property type="match status" value="1"/>
</dbReference>
<dbReference type="InterPro" id="IPR050236">
    <property type="entry name" value="Ser_Thr_kinase_AGC"/>
</dbReference>
<dbReference type="Proteomes" id="UP000674143">
    <property type="component" value="Chromosome 31"/>
</dbReference>
<dbReference type="PANTHER" id="PTHR24356">
    <property type="entry name" value="SERINE/THREONINE-PROTEIN KINASE"/>
    <property type="match status" value="1"/>
</dbReference>
<name>A0A836GB76_9TRYP</name>
<feature type="compositionally biased region" description="Low complexity" evidence="9">
    <location>
        <begin position="792"/>
        <end position="802"/>
    </location>
</feature>
<comment type="caution">
    <text evidence="11">The sequence shown here is derived from an EMBL/GenBank/DDBJ whole genome shotgun (WGS) entry which is preliminary data.</text>
</comment>
<evidence type="ECO:0000256" key="9">
    <source>
        <dbReference type="SAM" id="MobiDB-lite"/>
    </source>
</evidence>
<feature type="compositionally biased region" description="Basic and acidic residues" evidence="9">
    <location>
        <begin position="1363"/>
        <end position="1375"/>
    </location>
</feature>
<dbReference type="InterPro" id="IPR011009">
    <property type="entry name" value="Kinase-like_dom_sf"/>
</dbReference>
<reference evidence="11 12" key="1">
    <citation type="submission" date="2021-02" db="EMBL/GenBank/DDBJ databases">
        <title>Leishmania (Mundinia) orientalis Genome sequencing and assembly.</title>
        <authorList>
            <person name="Almutairi H."/>
            <person name="Gatherer D."/>
        </authorList>
    </citation>
    <scope>NUCLEOTIDE SEQUENCE [LARGE SCALE GENOMIC DNA]</scope>
    <source>
        <strain evidence="11">LSCM4</strain>
    </source>
</reference>
<evidence type="ECO:0000256" key="4">
    <source>
        <dbReference type="ARBA" id="ARBA00022741"/>
    </source>
</evidence>
<dbReference type="PROSITE" id="PS00108">
    <property type="entry name" value="PROTEIN_KINASE_ST"/>
    <property type="match status" value="1"/>
</dbReference>
<feature type="region of interest" description="Disordered" evidence="9">
    <location>
        <begin position="968"/>
        <end position="1003"/>
    </location>
</feature>
<keyword evidence="2" id="KW-0723">Serine/threonine-protein kinase</keyword>
<dbReference type="Gene3D" id="1.10.510.10">
    <property type="entry name" value="Transferase(Phosphotransferase) domain 1"/>
    <property type="match status" value="3"/>
</dbReference>
<accession>A0A836GB76</accession>
<feature type="compositionally biased region" description="Low complexity" evidence="9">
    <location>
        <begin position="52"/>
        <end position="67"/>
    </location>
</feature>
<dbReference type="InterPro" id="IPR000719">
    <property type="entry name" value="Prot_kinase_dom"/>
</dbReference>
<comment type="catalytic activity">
    <reaction evidence="8">
        <text>L-seryl-[protein] + ATP = O-phospho-L-seryl-[protein] + ADP + H(+)</text>
        <dbReference type="Rhea" id="RHEA:17989"/>
        <dbReference type="Rhea" id="RHEA-COMP:9863"/>
        <dbReference type="Rhea" id="RHEA-COMP:11604"/>
        <dbReference type="ChEBI" id="CHEBI:15378"/>
        <dbReference type="ChEBI" id="CHEBI:29999"/>
        <dbReference type="ChEBI" id="CHEBI:30616"/>
        <dbReference type="ChEBI" id="CHEBI:83421"/>
        <dbReference type="ChEBI" id="CHEBI:456216"/>
        <dbReference type="EC" id="2.7.11.1"/>
    </reaction>
</comment>
<feature type="compositionally biased region" description="Low complexity" evidence="9">
    <location>
        <begin position="2294"/>
        <end position="2307"/>
    </location>
</feature>
<feature type="region of interest" description="Disordered" evidence="9">
    <location>
        <begin position="761"/>
        <end position="810"/>
    </location>
</feature>
<feature type="region of interest" description="Disordered" evidence="9">
    <location>
        <begin position="2184"/>
        <end position="2229"/>
    </location>
</feature>
<comment type="catalytic activity">
    <reaction evidence="7">
        <text>L-threonyl-[protein] + ATP = O-phospho-L-threonyl-[protein] + ADP + H(+)</text>
        <dbReference type="Rhea" id="RHEA:46608"/>
        <dbReference type="Rhea" id="RHEA-COMP:11060"/>
        <dbReference type="Rhea" id="RHEA-COMP:11605"/>
        <dbReference type="ChEBI" id="CHEBI:15378"/>
        <dbReference type="ChEBI" id="CHEBI:30013"/>
        <dbReference type="ChEBI" id="CHEBI:30616"/>
        <dbReference type="ChEBI" id="CHEBI:61977"/>
        <dbReference type="ChEBI" id="CHEBI:456216"/>
        <dbReference type="EC" id="2.7.11.1"/>
    </reaction>
</comment>
<evidence type="ECO:0000256" key="1">
    <source>
        <dbReference type="ARBA" id="ARBA00012513"/>
    </source>
</evidence>
<dbReference type="GO" id="GO:0035556">
    <property type="term" value="P:intracellular signal transduction"/>
    <property type="evidence" value="ECO:0007669"/>
    <property type="project" value="TreeGrafter"/>
</dbReference>
<dbReference type="EC" id="2.7.11.1" evidence="1"/>
<dbReference type="KEGG" id="loi:92359190"/>
<feature type="compositionally biased region" description="Basic and acidic residues" evidence="9">
    <location>
        <begin position="2192"/>
        <end position="2210"/>
    </location>
</feature>
<dbReference type="SUPFAM" id="SSF50729">
    <property type="entry name" value="PH domain-like"/>
    <property type="match status" value="1"/>
</dbReference>
<evidence type="ECO:0000313" key="11">
    <source>
        <dbReference type="EMBL" id="KAG5471691.1"/>
    </source>
</evidence>
<feature type="region of interest" description="Disordered" evidence="9">
    <location>
        <begin position="1473"/>
        <end position="1498"/>
    </location>
</feature>
<feature type="region of interest" description="Disordered" evidence="9">
    <location>
        <begin position="1799"/>
        <end position="1832"/>
    </location>
</feature>
<keyword evidence="12" id="KW-1185">Reference proteome</keyword>
<evidence type="ECO:0000256" key="2">
    <source>
        <dbReference type="ARBA" id="ARBA00022527"/>
    </source>
</evidence>
<evidence type="ECO:0000256" key="3">
    <source>
        <dbReference type="ARBA" id="ARBA00022679"/>
    </source>
</evidence>
<evidence type="ECO:0000256" key="5">
    <source>
        <dbReference type="ARBA" id="ARBA00022777"/>
    </source>
</evidence>
<feature type="compositionally biased region" description="Pro residues" evidence="9">
    <location>
        <begin position="1803"/>
        <end position="1814"/>
    </location>
</feature>
<feature type="compositionally biased region" description="Low complexity" evidence="9">
    <location>
        <begin position="1486"/>
        <end position="1498"/>
    </location>
</feature>
<dbReference type="GeneID" id="92359190"/>
<feature type="region of interest" description="Disordered" evidence="9">
    <location>
        <begin position="1060"/>
        <end position="1104"/>
    </location>
</feature>
<organism evidence="11 12">
    <name type="scientific">Leishmania orientalis</name>
    <dbReference type="NCBI Taxonomy" id="2249476"/>
    <lineage>
        <taxon>Eukaryota</taxon>
        <taxon>Discoba</taxon>
        <taxon>Euglenozoa</taxon>
        <taxon>Kinetoplastea</taxon>
        <taxon>Metakinetoplastina</taxon>
        <taxon>Trypanosomatida</taxon>
        <taxon>Trypanosomatidae</taxon>
        <taxon>Leishmaniinae</taxon>
        <taxon>Leishmania</taxon>
    </lineage>
</organism>
<dbReference type="PANTHER" id="PTHR24356:SF163">
    <property type="entry name" value="3-PHOSPHOINOSITIDE-DEPENDENT PROTEIN KINASE 1-RELATED"/>
    <property type="match status" value="1"/>
</dbReference>
<feature type="region of interest" description="Disordered" evidence="9">
    <location>
        <begin position="2278"/>
        <end position="2307"/>
    </location>
</feature>
<keyword evidence="6" id="KW-0067">ATP-binding</keyword>
<proteinExistence type="predicted"/>
<evidence type="ECO:0000256" key="7">
    <source>
        <dbReference type="ARBA" id="ARBA00047899"/>
    </source>
</evidence>
<dbReference type="GO" id="GO:0004674">
    <property type="term" value="F:protein serine/threonine kinase activity"/>
    <property type="evidence" value="ECO:0007669"/>
    <property type="project" value="UniProtKB-KW"/>
</dbReference>
<feature type="region of interest" description="Disordered" evidence="9">
    <location>
        <begin position="1362"/>
        <end position="1395"/>
    </location>
</feature>
<evidence type="ECO:0000256" key="8">
    <source>
        <dbReference type="ARBA" id="ARBA00048679"/>
    </source>
</evidence>
<evidence type="ECO:0000259" key="10">
    <source>
        <dbReference type="PROSITE" id="PS50011"/>
    </source>
</evidence>